<comment type="caution">
    <text evidence="1">The sequence shown here is derived from an EMBL/GenBank/DDBJ whole genome shotgun (WGS) entry which is preliminary data.</text>
</comment>
<organism evidence="1 2">
    <name type="scientific">Streptomyces violascens</name>
    <dbReference type="NCBI Taxonomy" id="67381"/>
    <lineage>
        <taxon>Bacteria</taxon>
        <taxon>Bacillati</taxon>
        <taxon>Actinomycetota</taxon>
        <taxon>Actinomycetes</taxon>
        <taxon>Kitasatosporales</taxon>
        <taxon>Streptomycetaceae</taxon>
        <taxon>Streptomyces</taxon>
    </lineage>
</organism>
<sequence>MAASLAPQDKPANAFVERGKVAKFAATSTFKLQLPKGDHAVLTDPGVRFLDADGKVVGGMTRLDIRDTAGNIHKATWTLKGDQVTQTIADVKEGSTIEGTVVRPTAPGQITTRMDWTCFMDGVGALGGGIAVAASVAGGLETGGASLAATGGLINGTAGAAKGVADHCF</sequence>
<name>A0ABQ3QEJ1_9ACTN</name>
<gene>
    <name evidence="1" type="ORF">Sviol_01010</name>
</gene>
<keyword evidence="2" id="KW-1185">Reference proteome</keyword>
<accession>A0ABQ3QEJ1</accession>
<dbReference type="EMBL" id="BNDY01000001">
    <property type="protein sequence ID" value="GHI35693.1"/>
    <property type="molecule type" value="Genomic_DNA"/>
</dbReference>
<evidence type="ECO:0000313" key="1">
    <source>
        <dbReference type="EMBL" id="GHI35693.1"/>
    </source>
</evidence>
<dbReference type="Proteomes" id="UP001050808">
    <property type="component" value="Unassembled WGS sequence"/>
</dbReference>
<evidence type="ECO:0000313" key="2">
    <source>
        <dbReference type="Proteomes" id="UP001050808"/>
    </source>
</evidence>
<proteinExistence type="predicted"/>
<protein>
    <submittedName>
        <fullName evidence="1">Uncharacterized protein</fullName>
    </submittedName>
</protein>
<reference evidence="1" key="1">
    <citation type="submission" date="2024-05" db="EMBL/GenBank/DDBJ databases">
        <title>Whole genome shotgun sequence of Streptomyces violascens NBRC 12920.</title>
        <authorList>
            <person name="Komaki H."/>
            <person name="Tamura T."/>
        </authorList>
    </citation>
    <scope>NUCLEOTIDE SEQUENCE</scope>
    <source>
        <strain evidence="1">NBRC 12920</strain>
    </source>
</reference>